<reference evidence="1" key="1">
    <citation type="submission" date="2024-12" db="EMBL/GenBank/DDBJ databases">
        <authorList>
            <person name="Wu N."/>
        </authorList>
    </citation>
    <scope>NUCLEOTIDE SEQUENCE</scope>
    <source>
        <strain evidence="1">P15</strain>
    </source>
</reference>
<accession>A0ACC7P0E6</accession>
<protein>
    <submittedName>
        <fullName evidence="1">Bifunctional 4-hydroxy-2-oxoglutarate aldolase/2-dehydro-3-deoxy-phosphogluconate aldolase</fullName>
    </submittedName>
</protein>
<dbReference type="Proteomes" id="UP001631969">
    <property type="component" value="Unassembled WGS sequence"/>
</dbReference>
<proteinExistence type="predicted"/>
<keyword evidence="2" id="KW-1185">Reference proteome</keyword>
<gene>
    <name evidence="1" type="ORF">ACI1P1_19540</name>
</gene>
<dbReference type="EMBL" id="JBJURJ010000013">
    <property type="protein sequence ID" value="MFM9330499.1"/>
    <property type="molecule type" value="Genomic_DNA"/>
</dbReference>
<evidence type="ECO:0000313" key="2">
    <source>
        <dbReference type="Proteomes" id="UP001631969"/>
    </source>
</evidence>
<comment type="caution">
    <text evidence="1">The sequence shown here is derived from an EMBL/GenBank/DDBJ whole genome shotgun (WGS) entry which is preliminary data.</text>
</comment>
<evidence type="ECO:0000313" key="1">
    <source>
        <dbReference type="EMBL" id="MFM9330499.1"/>
    </source>
</evidence>
<name>A0ACC7P0E6_9BACL</name>
<organism evidence="1 2">
    <name type="scientific">Paenibacillus mesotrionivorans</name>
    <dbReference type="NCBI Taxonomy" id="3160968"/>
    <lineage>
        <taxon>Bacteria</taxon>
        <taxon>Bacillati</taxon>
        <taxon>Bacillota</taxon>
        <taxon>Bacilli</taxon>
        <taxon>Bacillales</taxon>
        <taxon>Paenibacillaceae</taxon>
        <taxon>Paenibacillus</taxon>
    </lineage>
</organism>
<sequence length="226" mass="23706">MERGEGGELLKKAGIIASLRGVDRDRLAAAAHWLYEGGIHAMEIPLNTVGAYYLIRDLKKQLPKKALIGAGAVLDVADAKAALEAGAAFLCTPGIDKKVIQFGREARLPVYPGALTPTEVMKAWKYGSGGVRLFPAAAIGPAYAAEIKAELGHIPLIAAGGAVRAQAAEYIRAGCDAVCIDYTAILHSSEGADAVKMASELAEEIHEAFQAAESNNWREPNGSPAS</sequence>